<evidence type="ECO:0000256" key="6">
    <source>
        <dbReference type="ARBA" id="ARBA00023125"/>
    </source>
</evidence>
<evidence type="ECO:0000256" key="4">
    <source>
        <dbReference type="ARBA" id="ARBA00022691"/>
    </source>
</evidence>
<feature type="domain" description="DUF6788" evidence="10">
    <location>
        <begin position="333"/>
        <end position="385"/>
    </location>
</feature>
<evidence type="ECO:0000256" key="2">
    <source>
        <dbReference type="ARBA" id="ARBA00022603"/>
    </source>
</evidence>
<evidence type="ECO:0000256" key="8">
    <source>
        <dbReference type="RuleBase" id="RU362026"/>
    </source>
</evidence>
<dbReference type="GO" id="GO:0015667">
    <property type="term" value="F:site-specific DNA-methyltransferase (cytosine-N4-specific) activity"/>
    <property type="evidence" value="ECO:0007669"/>
    <property type="project" value="UniProtKB-EC"/>
</dbReference>
<keyword evidence="5 8" id="KW-0680">Restriction system</keyword>
<evidence type="ECO:0000313" key="12">
    <source>
        <dbReference type="Proteomes" id="UP000307562"/>
    </source>
</evidence>
<keyword evidence="4 8" id="KW-0949">S-adenosyl-L-methionine</keyword>
<keyword evidence="3" id="KW-0808">Transferase</keyword>
<evidence type="ECO:0000256" key="5">
    <source>
        <dbReference type="ARBA" id="ARBA00022747"/>
    </source>
</evidence>
<dbReference type="PRINTS" id="PR00508">
    <property type="entry name" value="S21N4MTFRASE"/>
</dbReference>
<dbReference type="Proteomes" id="UP000307562">
    <property type="component" value="Chromosome"/>
</dbReference>
<dbReference type="InterPro" id="IPR017985">
    <property type="entry name" value="MeTrfase_CN4_CS"/>
</dbReference>
<dbReference type="Gene3D" id="3.40.50.150">
    <property type="entry name" value="Vaccinia Virus protein VP39"/>
    <property type="match status" value="1"/>
</dbReference>
<evidence type="ECO:0000256" key="7">
    <source>
        <dbReference type="ARBA" id="ARBA00049120"/>
    </source>
</evidence>
<dbReference type="GO" id="GO:0032259">
    <property type="term" value="P:methylation"/>
    <property type="evidence" value="ECO:0007669"/>
    <property type="project" value="UniProtKB-KW"/>
</dbReference>
<keyword evidence="2 8" id="KW-0489">Methyltransferase</keyword>
<keyword evidence="12" id="KW-1185">Reference proteome</keyword>
<dbReference type="GO" id="GO:0009307">
    <property type="term" value="P:DNA restriction-modification system"/>
    <property type="evidence" value="ECO:0007669"/>
    <property type="project" value="UniProtKB-KW"/>
</dbReference>
<feature type="domain" description="DNA methylase N-4/N-6" evidence="9">
    <location>
        <begin position="25"/>
        <end position="262"/>
    </location>
</feature>
<dbReference type="InterPro" id="IPR029063">
    <property type="entry name" value="SAM-dependent_MTases_sf"/>
</dbReference>
<keyword evidence="6" id="KW-0238">DNA-binding</keyword>
<evidence type="ECO:0000259" key="10">
    <source>
        <dbReference type="Pfam" id="PF20586"/>
    </source>
</evidence>
<dbReference type="GO" id="GO:0008170">
    <property type="term" value="F:N-methyltransferase activity"/>
    <property type="evidence" value="ECO:0007669"/>
    <property type="project" value="InterPro"/>
</dbReference>
<dbReference type="EC" id="2.1.1.113" evidence="8"/>
<protein>
    <recommendedName>
        <fullName evidence="8">Type II methyltransferase</fullName>
        <ecNumber evidence="8">2.1.1.113</ecNumber>
    </recommendedName>
    <alternativeName>
        <fullName evidence="8">N-4 cytosine-specific methyltransferase</fullName>
    </alternativeName>
</protein>
<dbReference type="InterPro" id="IPR001091">
    <property type="entry name" value="RM_Methyltransferase"/>
</dbReference>
<gene>
    <name evidence="11" type="ORF">FGF80_00845</name>
</gene>
<comment type="catalytic activity">
    <reaction evidence="7 8">
        <text>a 2'-deoxycytidine in DNA + S-adenosyl-L-methionine = an N(4)-methyl-2'-deoxycytidine in DNA + S-adenosyl-L-homocysteine + H(+)</text>
        <dbReference type="Rhea" id="RHEA:16857"/>
        <dbReference type="Rhea" id="RHEA-COMP:11369"/>
        <dbReference type="Rhea" id="RHEA-COMP:13674"/>
        <dbReference type="ChEBI" id="CHEBI:15378"/>
        <dbReference type="ChEBI" id="CHEBI:57856"/>
        <dbReference type="ChEBI" id="CHEBI:59789"/>
        <dbReference type="ChEBI" id="CHEBI:85452"/>
        <dbReference type="ChEBI" id="CHEBI:137933"/>
        <dbReference type="EC" id="2.1.1.113"/>
    </reaction>
</comment>
<proteinExistence type="inferred from homology"/>
<dbReference type="GO" id="GO:0003677">
    <property type="term" value="F:DNA binding"/>
    <property type="evidence" value="ECO:0007669"/>
    <property type="project" value="UniProtKB-KW"/>
</dbReference>
<name>A0A4P9TB81_9EURY</name>
<dbReference type="InterPro" id="IPR002941">
    <property type="entry name" value="DNA_methylase_N4/N6"/>
</dbReference>
<dbReference type="Pfam" id="PF20586">
    <property type="entry name" value="DUF6788"/>
    <property type="match status" value="1"/>
</dbReference>
<dbReference type="PROSITE" id="PS00093">
    <property type="entry name" value="N4_MTASE"/>
    <property type="match status" value="1"/>
</dbReference>
<dbReference type="InterPro" id="IPR046738">
    <property type="entry name" value="DUF6788"/>
</dbReference>
<dbReference type="AlphaFoldDB" id="A0A4P9TB81"/>
<dbReference type="SUPFAM" id="SSF53335">
    <property type="entry name" value="S-adenosyl-L-methionine-dependent methyltransferases"/>
    <property type="match status" value="1"/>
</dbReference>
<sequence>MVSHRNRLLVGDAGCRLSELPDESVQLTVTSPPYNLGKDYEGSEDDRRPIAEWRELMDEVVTELFRVTAPDGKVCINVAASFNSEDEGRYRRVPLRSHIMELCRDAGFDFFDEFVWIKDQYASHGDGALLGSYPYPTNVPVNQRHEYILVFRKYVSEDYQKQRDRPAAGDERREASKLTAEEWREFAQSVWKLPRPSPSVETDHPAAFPLELPRRLIALYSFAGDLVLDPFVGIGTSAVAAKQTGRDYVGIDRSESYIDTARRRLEGVSEEMEAEIAKSPSPSDDIAQYIVDGLERQEPTTLRKIGEYANELASHREFVPTDELEEWADDSEQIAGVTRAHNGTIVLKEVPCGKENCSSCPHGPYKYRVYRDGDTVKTEYLGSAEGVSSS</sequence>
<comment type="similarity">
    <text evidence="1">Belongs to the N(4)/N(6)-methyltransferase family. N(4) subfamily.</text>
</comment>
<reference evidence="12" key="1">
    <citation type="submission" date="2019-05" db="EMBL/GenBank/DDBJ databases">
        <title>Complete Genome Sequence and Methylation Pattern of the Halophilic Archaeon Natrinema pallidum BOL6-1.</title>
        <authorList>
            <person name="DasSarma P."/>
            <person name="DasSarma B.P."/>
            <person name="DasSarma S.L."/>
            <person name="Martinez F.L."/>
            <person name="Guzman D."/>
            <person name="Roberts R.J."/>
            <person name="DasSarma S."/>
        </authorList>
    </citation>
    <scope>NUCLEOTIDE SEQUENCE [LARGE SCALE GENOMIC DNA]</scope>
    <source>
        <strain evidence="12">BOL6-1</strain>
    </source>
</reference>
<dbReference type="KEGG" id="npl:FGF80_00845"/>
<dbReference type="EMBL" id="CP040637">
    <property type="protein sequence ID" value="QCW01873.1"/>
    <property type="molecule type" value="Genomic_DNA"/>
</dbReference>
<evidence type="ECO:0000256" key="1">
    <source>
        <dbReference type="ARBA" id="ARBA00010203"/>
    </source>
</evidence>
<evidence type="ECO:0000256" key="3">
    <source>
        <dbReference type="ARBA" id="ARBA00022679"/>
    </source>
</evidence>
<organism evidence="11 12">
    <name type="scientific">Natrinema pallidum</name>
    <dbReference type="NCBI Taxonomy" id="69527"/>
    <lineage>
        <taxon>Archaea</taxon>
        <taxon>Methanobacteriati</taxon>
        <taxon>Methanobacteriota</taxon>
        <taxon>Stenosarchaea group</taxon>
        <taxon>Halobacteria</taxon>
        <taxon>Halobacteriales</taxon>
        <taxon>Natrialbaceae</taxon>
        <taxon>Natrinema</taxon>
    </lineage>
</organism>
<evidence type="ECO:0000313" key="11">
    <source>
        <dbReference type="EMBL" id="QCW01873.1"/>
    </source>
</evidence>
<dbReference type="Pfam" id="PF01555">
    <property type="entry name" value="N6_N4_Mtase"/>
    <property type="match status" value="1"/>
</dbReference>
<accession>A0A4P9TB81</accession>
<evidence type="ECO:0000259" key="9">
    <source>
        <dbReference type="Pfam" id="PF01555"/>
    </source>
</evidence>
<dbReference type="REBASE" id="312068">
    <property type="entry name" value="M.NpaBOL61ORF845P"/>
</dbReference>